<evidence type="ECO:0000313" key="1">
    <source>
        <dbReference type="EMBL" id="STD54941.1"/>
    </source>
</evidence>
<accession>A0A376G4Q3</accession>
<reference evidence="1 2" key="1">
    <citation type="submission" date="2018-06" db="EMBL/GenBank/DDBJ databases">
        <authorList>
            <consortium name="Pathogen Informatics"/>
            <person name="Doyle S."/>
        </authorList>
    </citation>
    <scope>NUCLEOTIDE SEQUENCE [LARGE SCALE GENOMIC DNA]</scope>
    <source>
        <strain evidence="1 2">NCTC13456</strain>
    </source>
</reference>
<dbReference type="PANTHER" id="PTHR35810:SF1">
    <property type="entry name" value="CYTOPLASMIC PROTEIN"/>
    <property type="match status" value="1"/>
</dbReference>
<protein>
    <submittedName>
        <fullName evidence="1">Virulence protein</fullName>
    </submittedName>
</protein>
<evidence type="ECO:0000313" key="2">
    <source>
        <dbReference type="Proteomes" id="UP000254737"/>
    </source>
</evidence>
<gene>
    <name evidence="1" type="ORF">NCTC13456_01281</name>
</gene>
<dbReference type="AlphaFoldDB" id="A0A376G4Q3"/>
<dbReference type="EMBL" id="UFXS01000001">
    <property type="protein sequence ID" value="STD54941.1"/>
    <property type="molecule type" value="Genomic_DNA"/>
</dbReference>
<sequence length="342" mass="39212">MSEIILYTAEDGQTKINVQLDDDTIWLTQKQLVELYQTSKSTVSEHIKNIFTEEELIAEATVRKIRTVQIEGNREVSRELDYYNLDMIIALGYRINSKIATGFRQWATNRLKEYIVKGFTMDDERMKNLGGGNYWKELLDRIRDIRSSEKVMYRQILDLYATATDYDPKSDASVTFFKIVQNKLHYAAHGHTASEVIYMRVDSDKPFVGLTNFKGDEPTQAEAMIAKNFLEEKELRVLNNLVAAYFDLAELNAIEERPMCMNDYIRELDNILNSTGRKVLDNAGSISNAVMKEKATLEYKKYKAKTLSNVESEYLKTITILEKQAKAGDKQAKANNKKGGKS</sequence>
<dbReference type="PIRSF" id="PIRSF015268">
    <property type="entry name" value="Virulence_RhuM"/>
    <property type="match status" value="1"/>
</dbReference>
<organism evidence="1 2">
    <name type="scientific">Empedobacter falsenii</name>
    <dbReference type="NCBI Taxonomy" id="343874"/>
    <lineage>
        <taxon>Bacteria</taxon>
        <taxon>Pseudomonadati</taxon>
        <taxon>Bacteroidota</taxon>
        <taxon>Flavobacteriia</taxon>
        <taxon>Flavobacteriales</taxon>
        <taxon>Weeksellaceae</taxon>
        <taxon>Empedobacter</taxon>
    </lineage>
</organism>
<dbReference type="InterPro" id="IPR011204">
    <property type="entry name" value="Virulence_RhuM-like"/>
</dbReference>
<proteinExistence type="predicted"/>
<name>A0A376G4Q3_9FLAO</name>
<dbReference type="RefSeq" id="WP_114999445.1">
    <property type="nucleotide sequence ID" value="NZ_JAOPGN010000024.1"/>
</dbReference>
<dbReference type="Proteomes" id="UP000254737">
    <property type="component" value="Unassembled WGS sequence"/>
</dbReference>
<dbReference type="Pfam" id="PF13310">
    <property type="entry name" value="Virulence_RhuM"/>
    <property type="match status" value="1"/>
</dbReference>
<dbReference type="PANTHER" id="PTHR35810">
    <property type="entry name" value="CYTOPLASMIC PROTEIN-RELATED"/>
    <property type="match status" value="1"/>
</dbReference>